<dbReference type="InterPro" id="IPR050153">
    <property type="entry name" value="Metal_Ion_Import_ABC"/>
</dbReference>
<dbReference type="GO" id="GO:0016020">
    <property type="term" value="C:membrane"/>
    <property type="evidence" value="ECO:0007669"/>
    <property type="project" value="InterPro"/>
</dbReference>
<dbReference type="PROSITE" id="PS50893">
    <property type="entry name" value="ABC_TRANSPORTER_2"/>
    <property type="match status" value="1"/>
</dbReference>
<dbReference type="InterPro" id="IPR003439">
    <property type="entry name" value="ABC_transporter-like_ATP-bd"/>
</dbReference>
<dbReference type="Gene3D" id="3.40.50.300">
    <property type="entry name" value="P-loop containing nucleotide triphosphate hydrolases"/>
    <property type="match status" value="1"/>
</dbReference>
<dbReference type="CDD" id="cd03225">
    <property type="entry name" value="ABC_cobalt_CbiO_domain1"/>
    <property type="match status" value="1"/>
</dbReference>
<dbReference type="GO" id="GO:0055085">
    <property type="term" value="P:transmembrane transport"/>
    <property type="evidence" value="ECO:0007669"/>
    <property type="project" value="InterPro"/>
</dbReference>
<dbReference type="GO" id="GO:0016887">
    <property type="term" value="F:ATP hydrolysis activity"/>
    <property type="evidence" value="ECO:0007669"/>
    <property type="project" value="InterPro"/>
</dbReference>
<dbReference type="Pfam" id="PF00005">
    <property type="entry name" value="ABC_tran"/>
    <property type="match status" value="1"/>
</dbReference>
<evidence type="ECO:0000256" key="1">
    <source>
        <dbReference type="ARBA" id="ARBA00022448"/>
    </source>
</evidence>
<dbReference type="InterPro" id="IPR027417">
    <property type="entry name" value="P-loop_NTPase"/>
</dbReference>
<reference evidence="5" key="1">
    <citation type="submission" date="2020-05" db="EMBL/GenBank/DDBJ databases">
        <authorList>
            <person name="Chiriac C."/>
            <person name="Salcher M."/>
            <person name="Ghai R."/>
            <person name="Kavagutti S V."/>
        </authorList>
    </citation>
    <scope>NUCLEOTIDE SEQUENCE</scope>
</reference>
<evidence type="ECO:0000259" key="4">
    <source>
        <dbReference type="PROSITE" id="PS50893"/>
    </source>
</evidence>
<accession>A0A6J6BCF1</accession>
<keyword evidence="2" id="KW-0547">Nucleotide-binding</keyword>
<name>A0A6J6BCF1_9ZZZZ</name>
<gene>
    <name evidence="5" type="ORF">UFOPK1425_00316</name>
</gene>
<keyword evidence="3" id="KW-0067">ATP-binding</keyword>
<sequence length="263" mass="28663">MIPVLQVENVTVVRGGKTILGPITWQVNENERWVILGPNGAGKSTLFALCSSQIHPTSGNLYILGSRLGSVDVFELRPRIGFMGSTILDQFPEDERVLDVVLTAAYAMLGRWQEAYELWDESRAQGLLTTLGVRELAERKFFTLSDGEKKRTLIARALMADPEILLLDEPASGLDLGGREDLLRRFDSLAADPHSPATLMITHHIEEIPAGSTHALLLKAGVVIASGEINKVITSENLSSAYDLPITVTVANNRYSASASLIN</sequence>
<dbReference type="InterPro" id="IPR003593">
    <property type="entry name" value="AAA+_ATPase"/>
</dbReference>
<proteinExistence type="predicted"/>
<protein>
    <submittedName>
        <fullName evidence="5">Unannotated protein</fullName>
    </submittedName>
</protein>
<dbReference type="SUPFAM" id="SSF52540">
    <property type="entry name" value="P-loop containing nucleoside triphosphate hydrolases"/>
    <property type="match status" value="1"/>
</dbReference>
<dbReference type="SMART" id="SM00382">
    <property type="entry name" value="AAA"/>
    <property type="match status" value="1"/>
</dbReference>
<evidence type="ECO:0000313" key="5">
    <source>
        <dbReference type="EMBL" id="CAB4536089.1"/>
    </source>
</evidence>
<dbReference type="EMBL" id="CAEZSJ010000039">
    <property type="protein sequence ID" value="CAB4536089.1"/>
    <property type="molecule type" value="Genomic_DNA"/>
</dbReference>
<dbReference type="AlphaFoldDB" id="A0A6J6BCF1"/>
<dbReference type="GO" id="GO:0005524">
    <property type="term" value="F:ATP binding"/>
    <property type="evidence" value="ECO:0007669"/>
    <property type="project" value="UniProtKB-KW"/>
</dbReference>
<dbReference type="FunFam" id="3.40.50.300:FF:001031">
    <property type="entry name" value="Iron ABC transporter ATP-binding protein"/>
    <property type="match status" value="1"/>
</dbReference>
<dbReference type="PANTHER" id="PTHR42734">
    <property type="entry name" value="METAL TRANSPORT SYSTEM ATP-BINDING PROTEIN TM_0124-RELATED"/>
    <property type="match status" value="1"/>
</dbReference>
<dbReference type="InterPro" id="IPR015856">
    <property type="entry name" value="ABC_transpr_CbiO/EcfA_su"/>
</dbReference>
<evidence type="ECO:0000256" key="3">
    <source>
        <dbReference type="ARBA" id="ARBA00022840"/>
    </source>
</evidence>
<keyword evidence="1" id="KW-0813">Transport</keyword>
<feature type="domain" description="ABC transporter" evidence="4">
    <location>
        <begin position="5"/>
        <end position="245"/>
    </location>
</feature>
<organism evidence="5">
    <name type="scientific">freshwater metagenome</name>
    <dbReference type="NCBI Taxonomy" id="449393"/>
    <lineage>
        <taxon>unclassified sequences</taxon>
        <taxon>metagenomes</taxon>
        <taxon>ecological metagenomes</taxon>
    </lineage>
</organism>
<evidence type="ECO:0000256" key="2">
    <source>
        <dbReference type="ARBA" id="ARBA00022741"/>
    </source>
</evidence>